<feature type="region of interest" description="Disordered" evidence="1">
    <location>
        <begin position="124"/>
        <end position="154"/>
    </location>
</feature>
<dbReference type="EMBL" id="CAXDID020000347">
    <property type="protein sequence ID" value="CAL6080646.1"/>
    <property type="molecule type" value="Genomic_DNA"/>
</dbReference>
<gene>
    <name evidence="3" type="ORF">HINF_LOCUS59967</name>
    <name evidence="2" type="ORF">HINF_LOCUS62341</name>
</gene>
<organism evidence="2">
    <name type="scientific">Hexamita inflata</name>
    <dbReference type="NCBI Taxonomy" id="28002"/>
    <lineage>
        <taxon>Eukaryota</taxon>
        <taxon>Metamonada</taxon>
        <taxon>Diplomonadida</taxon>
        <taxon>Hexamitidae</taxon>
        <taxon>Hexamitinae</taxon>
        <taxon>Hexamita</taxon>
    </lineage>
</organism>
<reference evidence="3 4" key="2">
    <citation type="submission" date="2024-07" db="EMBL/GenBank/DDBJ databases">
        <authorList>
            <person name="Akdeniz Z."/>
        </authorList>
    </citation>
    <scope>NUCLEOTIDE SEQUENCE [LARGE SCALE GENOMIC DNA]</scope>
</reference>
<sequence>MLDQVLNIIDYIVNTFSESQVVNECQMNVNSYIFLSLIVKCHQLWTSSISQTTVINKSVQHTFENNCLIAIVFSIEKVALPGIEPTTISMQNFRFDQKKSKLVISQEKLWVGVYVRAKNITGNEQKRGTETATPSGSQARRQRTGSEQPSRIEDLEHERVRKVNNNIYKYCQAAKQYSLKLFLPVTHKFIIILALFPSPLRSLCVSYKLAQLDNIIGIILKLLELYGAKSCNLMIIQLLNNIASQNYLLVHAVNKFKRKIGLQNHVRQTKDVHVGQPNQFQCSILSLFLGLHSFLCKFQILNKQNGILLVKINQSTLATINYQQVVAIIYQFSIH</sequence>
<evidence type="ECO:0000256" key="1">
    <source>
        <dbReference type="SAM" id="MobiDB-lite"/>
    </source>
</evidence>
<reference evidence="2" key="1">
    <citation type="submission" date="2023-06" db="EMBL/GenBank/DDBJ databases">
        <authorList>
            <person name="Kurt Z."/>
        </authorList>
    </citation>
    <scope>NUCLEOTIDE SEQUENCE</scope>
</reference>
<dbReference type="AlphaFoldDB" id="A0AA86V3B8"/>
<dbReference type="EMBL" id="CATOUU010001153">
    <property type="protein sequence ID" value="CAI9974696.1"/>
    <property type="molecule type" value="Genomic_DNA"/>
</dbReference>
<keyword evidence="4" id="KW-1185">Reference proteome</keyword>
<evidence type="ECO:0000313" key="2">
    <source>
        <dbReference type="EMBL" id="CAI9974696.1"/>
    </source>
</evidence>
<protein>
    <submittedName>
        <fullName evidence="3">Hypothetical_protein</fullName>
    </submittedName>
</protein>
<evidence type="ECO:0000313" key="4">
    <source>
        <dbReference type="Proteomes" id="UP001642409"/>
    </source>
</evidence>
<proteinExistence type="predicted"/>
<accession>A0AA86V3B8</accession>
<dbReference type="Proteomes" id="UP001642409">
    <property type="component" value="Unassembled WGS sequence"/>
</dbReference>
<feature type="compositionally biased region" description="Polar residues" evidence="1">
    <location>
        <begin position="130"/>
        <end position="149"/>
    </location>
</feature>
<evidence type="ECO:0000313" key="3">
    <source>
        <dbReference type="EMBL" id="CAL6080646.1"/>
    </source>
</evidence>
<name>A0AA86V3B8_9EUKA</name>
<comment type="caution">
    <text evidence="2">The sequence shown here is derived from an EMBL/GenBank/DDBJ whole genome shotgun (WGS) entry which is preliminary data.</text>
</comment>